<reference evidence="2 3" key="1">
    <citation type="journal article" date="2015" name="PLoS ONE">
        <title>Investigation of a Large Collection of Pseudomonas aeruginosa Bacteriophages Collected from a Single Environmental Source in Abidjan, Cote d'Ivoire.</title>
        <authorList>
            <person name="Essoh C."/>
            <person name="Latino L."/>
            <person name="Midoux C."/>
            <person name="Blouin Y."/>
            <person name="Loukou G."/>
            <person name="Nguetta S.P."/>
            <person name="Lathro S."/>
            <person name="Cablanmian A."/>
            <person name="Kouassi A.K."/>
            <person name="Vergnaud G."/>
            <person name="Pourcel C."/>
        </authorList>
    </citation>
    <scope>NUCLEOTIDE SEQUENCE [LARGE SCALE GENOMIC DNA]</scope>
    <source>
        <strain evidence="2">Ab22</strain>
    </source>
</reference>
<dbReference type="PROSITE" id="PS51257">
    <property type="entry name" value="PROKAR_LIPOPROTEIN"/>
    <property type="match status" value="1"/>
</dbReference>
<dbReference type="GeneID" id="23680481"/>
<dbReference type="SUPFAM" id="SSF117892">
    <property type="entry name" value="Band 7/SPFH domain"/>
    <property type="match status" value="1"/>
</dbReference>
<evidence type="ECO:0000313" key="2">
    <source>
        <dbReference type="EMBL" id="CEF89732.1"/>
    </source>
</evidence>
<dbReference type="RefSeq" id="YP_009125585.1">
    <property type="nucleotide sequence ID" value="NC_026599.1"/>
</dbReference>
<dbReference type="KEGG" id="vg:23680481"/>
<accession>A0A0A1IX27</accession>
<dbReference type="OrthoDB" id="17954at10239"/>
<dbReference type="PANTHER" id="PTHR42911">
    <property type="entry name" value="MODULATOR OF FTSH PROTEASE HFLC"/>
    <property type="match status" value="1"/>
</dbReference>
<dbReference type="InterPro" id="IPR001107">
    <property type="entry name" value="Band_7"/>
</dbReference>
<dbReference type="PANTHER" id="PTHR42911:SF1">
    <property type="entry name" value="MODULATOR OF FTSH PROTEASE HFLC"/>
    <property type="match status" value="1"/>
</dbReference>
<organism evidence="2 3">
    <name type="scientific">Pseudomonas phage vB_PaeP_C2-10_Ab22</name>
    <dbReference type="NCBI Taxonomy" id="1548906"/>
    <lineage>
        <taxon>Viruses</taxon>
        <taxon>Duplodnaviria</taxon>
        <taxon>Heunggongvirae</taxon>
        <taxon>Uroviricota</taxon>
        <taxon>Caudoviricetes</taxon>
        <taxon>Bruynoghevirus</taxon>
        <taxon>Bruynoghevirus Ab22</taxon>
    </lineage>
</organism>
<keyword evidence="3" id="KW-1185">Reference proteome</keyword>
<dbReference type="InterPro" id="IPR036013">
    <property type="entry name" value="Band_7/SPFH_dom_sf"/>
</dbReference>
<name>A0A0A1IX27_9CAUD</name>
<feature type="domain" description="Band 7" evidence="1">
    <location>
        <begin position="21"/>
        <end position="204"/>
    </location>
</feature>
<evidence type="ECO:0000259" key="1">
    <source>
        <dbReference type="Pfam" id="PF01145"/>
    </source>
</evidence>
<proteinExistence type="predicted"/>
<dbReference type="Proteomes" id="UP000030227">
    <property type="component" value="Segment"/>
</dbReference>
<protein>
    <submittedName>
        <fullName evidence="2">Putative transposase fusion protein</fullName>
    </submittedName>
</protein>
<gene>
    <name evidence="2" type="primary">ORF17</name>
</gene>
<sequence length="274" mass="29352">MKKILGLLAIAALAITAGCSKVPAGYTGVVVNMMGDSKGVDLKETPVGWKFLTPNEELFKFPTFNQNFDLAVVTAQDKDGLKLDFPIGVTLRAAPGSAPLLFQTYRKGMNEIVSVNVPQVVRNAVNNASSKKSAEAIYGPGKEAFVKEVEAAVREHFSTRGIIVESLYLNGMIGLPAQVVEAINAKIKATQTAMQRENELRQTQAEAAKAIAAAEGEKQAAILVAQGKAESLRIQGEALRQNPGVVELNAIEKWDGKLPTYVTGGQAMPFINVR</sequence>
<dbReference type="EMBL" id="LN610578">
    <property type="protein sequence ID" value="CEF89732.1"/>
    <property type="molecule type" value="Genomic_DNA"/>
</dbReference>
<evidence type="ECO:0000313" key="3">
    <source>
        <dbReference type="Proteomes" id="UP000030227"/>
    </source>
</evidence>
<dbReference type="Pfam" id="PF01145">
    <property type="entry name" value="Band_7"/>
    <property type="match status" value="1"/>
</dbReference>